<evidence type="ECO:0000313" key="9">
    <source>
        <dbReference type="Proteomes" id="UP000199437"/>
    </source>
</evidence>
<dbReference type="InterPro" id="IPR037066">
    <property type="entry name" value="Plug_dom_sf"/>
</dbReference>
<keyword evidence="4" id="KW-0798">TonB box</keyword>
<comment type="similarity">
    <text evidence="4">Belongs to the TonB-dependent receptor family.</text>
</comment>
<dbReference type="InterPro" id="IPR036942">
    <property type="entry name" value="Beta-barrel_TonB_sf"/>
</dbReference>
<gene>
    <name evidence="8" type="ORF">SAMN05216290_0808</name>
</gene>
<dbReference type="SUPFAM" id="SSF56935">
    <property type="entry name" value="Porins"/>
    <property type="match status" value="1"/>
</dbReference>
<dbReference type="RefSeq" id="WP_090257117.1">
    <property type="nucleotide sequence ID" value="NZ_FOIR01000001.1"/>
</dbReference>
<dbReference type="AlphaFoldDB" id="A0A1I0N008"/>
<keyword evidence="9" id="KW-1185">Reference proteome</keyword>
<sequence>MKNFKHVIILLVLGLSQLAFAQNGTIRGTIIEDSNGEPMYGVTVILLSTGNGAISDFDGKFSVNAPAGTYQLQASFIGFQKVVINDVVITADEVTVIDQIRLKEDTEELEEVVVTAQAIRTSEVALLTQRRKSANVMDGISSESFRRIGDSDAGAAAKRITGVSVEGGKYVYVRGLGDRYTKTTLNGMDIPGLDPDRNSIQIDVFPTNMIDNMLIVKSFTPELPADFTGGLVNIETKDFPDQKIFDISLSIEYNPSMHFNSDYITYDGSGTDFLGFDNGERDLPSGYDLADIPTPFNSTDAQVSEFLNEFSPSLGVNQQTSPMNYNFGVTYADQKELANGHTLGYMFTGNYKNNTTLYDNAIYGEYQNDIDPDINEFQRAATTQGVLAENNVLLGGLAGLAYKTSSSKFRLTLMRLQNGVSRAGDFDLVDDENAVGKSGYTGISENLEYNERQITNLFLNGEHHLADGKWTIDWRGASTWSSQDDPDIRRTAFTRINDNLRFAAGAAGNPSRLWRSLEEVNTVGKVDITNDRKIFNRDGKIKFGVSHVYKERDYNIVDFNVNFFNGQQLDWTGNASEVWTPETLYPNGSIFLVSGFSEPNPNQYNSNINNTGAYISTEFSATEKLKSIIGVRAENFVQRHTGRDQLQTQVLDNDVVLDNLHFFPSVNFIYALQERQNLRLSYSKTIARPSFKELSFAQILDPVSNRIFDGGLFAIDDWDGNLRETLIDNFDLRWELFMNRGQNVSFSAFYKSFQDPIELVLLPQAQTNIELQPRNVGDGQVYGIEAEFKKSLDFINDRFSLYGNFTLVKSAIELSETELRNRRNNARTGEEIKDTRNMAGQAPWIVNAGLAYDDYERGIDAGLFYNVKGKTLVVVGGGINPDVFAQPFHSLNFNFNKVFGEQEEWALNFSISNILGDKLEQFYERSFSNFSSEQESAQVFQSFNPGTSVGLGIKYSF</sequence>
<organism evidence="8 9">
    <name type="scientific">Roseivirga pacifica</name>
    <dbReference type="NCBI Taxonomy" id="1267423"/>
    <lineage>
        <taxon>Bacteria</taxon>
        <taxon>Pseudomonadati</taxon>
        <taxon>Bacteroidota</taxon>
        <taxon>Cytophagia</taxon>
        <taxon>Cytophagales</taxon>
        <taxon>Roseivirgaceae</taxon>
        <taxon>Roseivirga</taxon>
    </lineage>
</organism>
<dbReference type="Proteomes" id="UP000199437">
    <property type="component" value="Unassembled WGS sequence"/>
</dbReference>
<keyword evidence="5" id="KW-0732">Signal</keyword>
<dbReference type="Pfam" id="PF13715">
    <property type="entry name" value="CarbopepD_reg_2"/>
    <property type="match status" value="1"/>
</dbReference>
<dbReference type="GO" id="GO:0009279">
    <property type="term" value="C:cell outer membrane"/>
    <property type="evidence" value="ECO:0007669"/>
    <property type="project" value="UniProtKB-SubCell"/>
</dbReference>
<feature type="chain" id="PRO_5011554581" evidence="5">
    <location>
        <begin position="22"/>
        <end position="957"/>
    </location>
</feature>
<dbReference type="Gene3D" id="2.170.130.10">
    <property type="entry name" value="TonB-dependent receptor, plug domain"/>
    <property type="match status" value="1"/>
</dbReference>
<dbReference type="STRING" id="1267423.SAMN05216290_0808"/>
<dbReference type="PANTHER" id="PTHR40980">
    <property type="entry name" value="PLUG DOMAIN-CONTAINING PROTEIN"/>
    <property type="match status" value="1"/>
</dbReference>
<dbReference type="EMBL" id="FOIR01000001">
    <property type="protein sequence ID" value="SEV93956.1"/>
    <property type="molecule type" value="Genomic_DNA"/>
</dbReference>
<evidence type="ECO:0000259" key="6">
    <source>
        <dbReference type="Pfam" id="PF00593"/>
    </source>
</evidence>
<dbReference type="Gene3D" id="2.40.170.20">
    <property type="entry name" value="TonB-dependent receptor, beta-barrel domain"/>
    <property type="match status" value="1"/>
</dbReference>
<evidence type="ECO:0000256" key="4">
    <source>
        <dbReference type="RuleBase" id="RU003357"/>
    </source>
</evidence>
<dbReference type="GeneID" id="99985546"/>
<evidence type="ECO:0000256" key="3">
    <source>
        <dbReference type="ARBA" id="ARBA00023237"/>
    </source>
</evidence>
<name>A0A1I0N008_9BACT</name>
<dbReference type="SUPFAM" id="SSF49464">
    <property type="entry name" value="Carboxypeptidase regulatory domain-like"/>
    <property type="match status" value="1"/>
</dbReference>
<dbReference type="Pfam" id="PF07715">
    <property type="entry name" value="Plug"/>
    <property type="match status" value="1"/>
</dbReference>
<comment type="subcellular location">
    <subcellularLocation>
        <location evidence="1 4">Cell outer membrane</location>
    </subcellularLocation>
</comment>
<dbReference type="Gene3D" id="2.60.40.1120">
    <property type="entry name" value="Carboxypeptidase-like, regulatory domain"/>
    <property type="match status" value="1"/>
</dbReference>
<keyword evidence="8" id="KW-0675">Receptor</keyword>
<evidence type="ECO:0000256" key="2">
    <source>
        <dbReference type="ARBA" id="ARBA00023136"/>
    </source>
</evidence>
<evidence type="ECO:0000256" key="1">
    <source>
        <dbReference type="ARBA" id="ARBA00004442"/>
    </source>
</evidence>
<evidence type="ECO:0000259" key="7">
    <source>
        <dbReference type="Pfam" id="PF07715"/>
    </source>
</evidence>
<dbReference type="InterPro" id="IPR000531">
    <property type="entry name" value="Beta-barrel_TonB"/>
</dbReference>
<accession>A0A1I0N008</accession>
<evidence type="ECO:0000256" key="5">
    <source>
        <dbReference type="SAM" id="SignalP"/>
    </source>
</evidence>
<feature type="domain" description="TonB-dependent receptor plug" evidence="7">
    <location>
        <begin position="131"/>
        <end position="220"/>
    </location>
</feature>
<dbReference type="InterPro" id="IPR008969">
    <property type="entry name" value="CarboxyPept-like_regulatory"/>
</dbReference>
<feature type="domain" description="TonB-dependent receptor-like beta-barrel" evidence="6">
    <location>
        <begin position="430"/>
        <end position="914"/>
    </location>
</feature>
<protein>
    <submittedName>
        <fullName evidence="8">TonB-dependent Receptor Plug Domain</fullName>
    </submittedName>
</protein>
<keyword evidence="2 4" id="KW-0472">Membrane</keyword>
<dbReference type="OrthoDB" id="9768470at2"/>
<dbReference type="Pfam" id="PF00593">
    <property type="entry name" value="TonB_dep_Rec_b-barrel"/>
    <property type="match status" value="1"/>
</dbReference>
<feature type="signal peptide" evidence="5">
    <location>
        <begin position="1"/>
        <end position="21"/>
    </location>
</feature>
<proteinExistence type="inferred from homology"/>
<dbReference type="InterPro" id="IPR012910">
    <property type="entry name" value="Plug_dom"/>
</dbReference>
<keyword evidence="3" id="KW-0998">Cell outer membrane</keyword>
<evidence type="ECO:0000313" key="8">
    <source>
        <dbReference type="EMBL" id="SEV93956.1"/>
    </source>
</evidence>
<reference evidence="9" key="1">
    <citation type="submission" date="2016-10" db="EMBL/GenBank/DDBJ databases">
        <authorList>
            <person name="Varghese N."/>
            <person name="Submissions S."/>
        </authorList>
    </citation>
    <scope>NUCLEOTIDE SEQUENCE [LARGE SCALE GENOMIC DNA]</scope>
    <source>
        <strain evidence="9">CGMCC 1.12402</strain>
    </source>
</reference>
<dbReference type="PANTHER" id="PTHR40980:SF5">
    <property type="entry name" value="TONB-DEPENDENT RECEPTOR"/>
    <property type="match status" value="1"/>
</dbReference>